<evidence type="ECO:0000313" key="2">
    <source>
        <dbReference type="Proteomes" id="UP000094285"/>
    </source>
</evidence>
<dbReference type="OrthoDB" id="4009151at2759"/>
<dbReference type="GeneID" id="30982625"/>
<evidence type="ECO:0000313" key="1">
    <source>
        <dbReference type="EMBL" id="ODV76728.1"/>
    </source>
</evidence>
<proteinExistence type="predicted"/>
<dbReference type="Gene3D" id="6.10.320.10">
    <property type="match status" value="1"/>
</dbReference>
<sequence>MKLAEALRLKTDYAKKLSQLKSRIRAGCTVQEGDEPPEKPQELLVEYEELSQKLFELGIAINLANSREKISYPSHYDNINNLEIIGAYNSDEIPASIVRRTRLLLEALSERDILSTKIQTYRDILDACNISSFRMSKQEIKIMATMDVKVLNKKIDLLSKFLRLIDVKIQESNWLIEI</sequence>
<keyword evidence="2" id="KW-1185">Reference proteome</keyword>
<name>A0A1E4SB73_9ASCO</name>
<dbReference type="InterPro" id="IPR047741">
    <property type="entry name" value="DIP1984-like"/>
</dbReference>
<gene>
    <name evidence="1" type="ORF">CANTADRAFT_329243</name>
</gene>
<organism evidence="1 2">
    <name type="scientific">Suhomyces tanzawaensis NRRL Y-17324</name>
    <dbReference type="NCBI Taxonomy" id="984487"/>
    <lineage>
        <taxon>Eukaryota</taxon>
        <taxon>Fungi</taxon>
        <taxon>Dikarya</taxon>
        <taxon>Ascomycota</taxon>
        <taxon>Saccharomycotina</taxon>
        <taxon>Pichiomycetes</taxon>
        <taxon>Debaryomycetaceae</taxon>
        <taxon>Suhomyces</taxon>
    </lineage>
</organism>
<dbReference type="CDD" id="cd12208">
    <property type="entry name" value="DIP1984-like"/>
    <property type="match status" value="1"/>
</dbReference>
<dbReference type="STRING" id="984487.A0A1E4SB73"/>
<dbReference type="EMBL" id="KV453917">
    <property type="protein sequence ID" value="ODV76728.1"/>
    <property type="molecule type" value="Genomic_DNA"/>
</dbReference>
<dbReference type="Proteomes" id="UP000094285">
    <property type="component" value="Unassembled WGS sequence"/>
</dbReference>
<accession>A0A1E4SB73</accession>
<protein>
    <submittedName>
        <fullName evidence="1">Uncharacterized protein</fullName>
    </submittedName>
</protein>
<reference evidence="2" key="1">
    <citation type="submission" date="2016-05" db="EMBL/GenBank/DDBJ databases">
        <title>Comparative genomics of biotechnologically important yeasts.</title>
        <authorList>
            <consortium name="DOE Joint Genome Institute"/>
            <person name="Riley R."/>
            <person name="Haridas S."/>
            <person name="Wolfe K.H."/>
            <person name="Lopes M.R."/>
            <person name="Hittinger C.T."/>
            <person name="Goker M."/>
            <person name="Salamov A."/>
            <person name="Wisecaver J."/>
            <person name="Long T.M."/>
            <person name="Aerts A.L."/>
            <person name="Barry K."/>
            <person name="Choi C."/>
            <person name="Clum A."/>
            <person name="Coughlan A.Y."/>
            <person name="Deshpande S."/>
            <person name="Douglass A.P."/>
            <person name="Hanson S.J."/>
            <person name="Klenk H.-P."/>
            <person name="Labutti K."/>
            <person name="Lapidus A."/>
            <person name="Lindquist E."/>
            <person name="Lipzen A."/>
            <person name="Meier-Kolthoff J.P."/>
            <person name="Ohm R.A."/>
            <person name="Otillar R.P."/>
            <person name="Pangilinan J."/>
            <person name="Peng Y."/>
            <person name="Rokas A."/>
            <person name="Rosa C.A."/>
            <person name="Scheuner C."/>
            <person name="Sibirny A.A."/>
            <person name="Slot J.C."/>
            <person name="Stielow J.B."/>
            <person name="Sun H."/>
            <person name="Kurtzman C.P."/>
            <person name="Blackwell M."/>
            <person name="Grigoriev I.V."/>
            <person name="Jeffries T.W."/>
        </authorList>
    </citation>
    <scope>NUCLEOTIDE SEQUENCE [LARGE SCALE GENOMIC DNA]</scope>
    <source>
        <strain evidence="2">NRRL Y-17324</strain>
    </source>
</reference>
<dbReference type="NCBIfam" id="NF038048">
    <property type="entry name" value="DIP1984_fam"/>
    <property type="match status" value="1"/>
</dbReference>
<dbReference type="AlphaFoldDB" id="A0A1E4SB73"/>
<dbReference type="Pfam" id="PF20935">
    <property type="entry name" value="DUF6847"/>
    <property type="match status" value="1"/>
</dbReference>
<dbReference type="RefSeq" id="XP_020061850.1">
    <property type="nucleotide sequence ID" value="XM_020208488.1"/>
</dbReference>